<dbReference type="InterPro" id="IPR036116">
    <property type="entry name" value="FN3_sf"/>
</dbReference>
<dbReference type="GO" id="GO:0005737">
    <property type="term" value="C:cytoplasm"/>
    <property type="evidence" value="ECO:0007669"/>
    <property type="project" value="UniProtKB-SubCell"/>
</dbReference>
<gene>
    <name evidence="7" type="ORF">H7849_05855</name>
</gene>
<evidence type="ECO:0000256" key="2">
    <source>
        <dbReference type="ARBA" id="ARBA00004496"/>
    </source>
</evidence>
<dbReference type="SUPFAM" id="SSF49265">
    <property type="entry name" value="Fibronectin type III"/>
    <property type="match status" value="1"/>
</dbReference>
<feature type="domain" description="Fibronectin type-III" evidence="6">
    <location>
        <begin position="419"/>
        <end position="512"/>
    </location>
</feature>
<evidence type="ECO:0000256" key="1">
    <source>
        <dbReference type="ARBA" id="ARBA00004138"/>
    </source>
</evidence>
<dbReference type="PANTHER" id="PTHR46127:SF1">
    <property type="entry name" value="CILIA- AND FLAGELLA-ASSOCIATED PROTEIN 65"/>
    <property type="match status" value="1"/>
</dbReference>
<dbReference type="EMBL" id="CP060394">
    <property type="protein sequence ID" value="QNI33471.1"/>
    <property type="molecule type" value="Genomic_DNA"/>
</dbReference>
<organism evidence="7 8">
    <name type="scientific">Alloacidobacterium dinghuense</name>
    <dbReference type="NCBI Taxonomy" id="2763107"/>
    <lineage>
        <taxon>Bacteria</taxon>
        <taxon>Pseudomonadati</taxon>
        <taxon>Acidobacteriota</taxon>
        <taxon>Terriglobia</taxon>
        <taxon>Terriglobales</taxon>
        <taxon>Acidobacteriaceae</taxon>
        <taxon>Alloacidobacterium</taxon>
    </lineage>
</organism>
<dbReference type="Gene3D" id="2.60.40.10">
    <property type="entry name" value="Immunoglobulins"/>
    <property type="match status" value="5"/>
</dbReference>
<evidence type="ECO:0000256" key="3">
    <source>
        <dbReference type="ARBA" id="ARBA00022490"/>
    </source>
</evidence>
<keyword evidence="8" id="KW-1185">Reference proteome</keyword>
<keyword evidence="5" id="KW-0966">Cell projection</keyword>
<dbReference type="Proteomes" id="UP000515312">
    <property type="component" value="Chromosome"/>
</dbReference>
<evidence type="ECO:0000313" key="7">
    <source>
        <dbReference type="EMBL" id="QNI33471.1"/>
    </source>
</evidence>
<dbReference type="InterPro" id="IPR031549">
    <property type="entry name" value="ASH"/>
</dbReference>
<dbReference type="InterPro" id="IPR052614">
    <property type="entry name" value="CFAP65"/>
</dbReference>
<proteinExistence type="predicted"/>
<reference evidence="7 8" key="1">
    <citation type="submission" date="2020-08" db="EMBL/GenBank/DDBJ databases">
        <title>Edaphobacter telluris sp. nov. and Acidobacterium dinghuensis sp. nov., two acidobacteria isolated from forest soil.</title>
        <authorList>
            <person name="Fu J."/>
            <person name="Qiu L."/>
        </authorList>
    </citation>
    <scope>NUCLEOTIDE SEQUENCE [LARGE SCALE GENOMIC DNA]</scope>
    <source>
        <strain evidence="7">4Y35</strain>
    </source>
</reference>
<dbReference type="Pfam" id="PF15780">
    <property type="entry name" value="ASH"/>
    <property type="match status" value="2"/>
</dbReference>
<accession>A0A7G8BLQ1</accession>
<keyword evidence="4" id="KW-0969">Cilium</keyword>
<dbReference type="CDD" id="cd00063">
    <property type="entry name" value="FN3"/>
    <property type="match status" value="1"/>
</dbReference>
<dbReference type="InterPro" id="IPR053879">
    <property type="entry name" value="HYDIN_VesB_CFA65-like_Ig"/>
</dbReference>
<sequence>MNSLQVSPSTVDFGAVPIGQMANTVVSMLNRGARAVEVSQLSVAGQTFSVASQNQLPITISPGEAYNVKVGFKPSAGTSYSGKLNAIDSSSRTVGESVLSGSGVAANANASGTPTLYVSSSNLAFGSVTVGSSLTLPVTLASIGSAPVTISSISIGGAGFSVSGATFPMTLSQHSAVTLNLSFTPVSASTVTGMLTINSNSSTGTTNYINMIGTGSASTTGALLTMSSNYLSFGNVPLGSRATLPVTLTSTGSGALTISSASLGGSGYSLSGASFPLTLNPQQSVTLQINFSPQSAGTWTGTLILNSNSSINPTAYINMAGTGVAAGSPQLSVSPTSLSFGDVTVGSNPTLNVMLTSTGSSPVTVNSAAISGGGFTLSGASFPVTLNPQQAVSLSIQFAPASAGASTGKLVISSSSATVTVSLSGTGSSGQHQVNLSWSAPTNSPVAVSGYNIYRATGSSSSYQLLNSAINTQTAYVDSAVASGTTYRYYVTSVGSSGMESAPSNSFSVAIP</sequence>
<dbReference type="Pfam" id="PF22073">
    <property type="entry name" value="Cep192_D4"/>
    <property type="match status" value="1"/>
</dbReference>
<dbReference type="InterPro" id="IPR013783">
    <property type="entry name" value="Ig-like_fold"/>
</dbReference>
<comment type="subcellular location">
    <subcellularLocation>
        <location evidence="1">Cell projection</location>
        <location evidence="1">Cilium</location>
    </subcellularLocation>
    <subcellularLocation>
        <location evidence="2">Cytoplasm</location>
    </subcellularLocation>
</comment>
<dbReference type="InterPro" id="IPR054090">
    <property type="entry name" value="Cep192_Spd-2-like_dom"/>
</dbReference>
<keyword evidence="3" id="KW-0963">Cytoplasm</keyword>
<evidence type="ECO:0000259" key="6">
    <source>
        <dbReference type="PROSITE" id="PS50853"/>
    </source>
</evidence>
<dbReference type="KEGG" id="adin:H7849_05855"/>
<dbReference type="Pfam" id="PF22544">
    <property type="entry name" value="HYDIN_VesB_CFA65-like_Ig"/>
    <property type="match status" value="1"/>
</dbReference>
<dbReference type="AlphaFoldDB" id="A0A7G8BLQ1"/>
<evidence type="ECO:0000256" key="5">
    <source>
        <dbReference type="ARBA" id="ARBA00023273"/>
    </source>
</evidence>
<dbReference type="NCBIfam" id="NF012200">
    <property type="entry name" value="choice_anch_D"/>
    <property type="match status" value="4"/>
</dbReference>
<dbReference type="InterPro" id="IPR003961">
    <property type="entry name" value="FN3_dom"/>
</dbReference>
<dbReference type="PANTHER" id="PTHR46127">
    <property type="entry name" value="CILIA- AND FLAGELLA-ASSOCIATED PROTEIN 65"/>
    <property type="match status" value="1"/>
</dbReference>
<dbReference type="PROSITE" id="PS50853">
    <property type="entry name" value="FN3"/>
    <property type="match status" value="1"/>
</dbReference>
<protein>
    <submittedName>
        <fullName evidence="7">Choice-of-anchor D domain-containing protein</fullName>
    </submittedName>
</protein>
<evidence type="ECO:0000313" key="8">
    <source>
        <dbReference type="Proteomes" id="UP000515312"/>
    </source>
</evidence>
<name>A0A7G8BLQ1_9BACT</name>
<evidence type="ECO:0000256" key="4">
    <source>
        <dbReference type="ARBA" id="ARBA00023069"/>
    </source>
</evidence>